<evidence type="ECO:0000256" key="10">
    <source>
        <dbReference type="RuleBase" id="RU003756"/>
    </source>
</evidence>
<feature type="compositionally biased region" description="Acidic residues" evidence="11">
    <location>
        <begin position="76"/>
        <end position="85"/>
    </location>
</feature>
<sequence length="1117" mass="123748">MAPKSSPFSSSMSSSQKTKQQSISAFFTPKASAAKPTAAAKVSIPPPKDADLGIPDNENDPIPAEPAASRKHGIEETIDEEEEESANSPKRARLDTSRQTLAQASASGLNKSRLIDRTSKYAFSSSPAVPDENNGVNEDDDDDSPATQKRRAELHRKFVQKLGRPDSIAELKRRHKPNPVEDGAEDAEDDQDNEETPKPAAKPANKGSKKGGKLTPMEKQYLEIKTKHLDAIIVYEVGYKFKIYGEDARTAAKELGIVCIPGKFRYDEHPSEAHLNQFASASFPVHRLQVHVKRLVKANHKVGVVRQVETAALKAAGDNRNAPFVRKLTNLYTKGTYVDDVEGLDSGNGSSAQSTGYLLCITETNAKGVGDDEKVHVGLVAVQPATGDVVYDDFEDGFMRSEIETRLLHLAPTEFLIVGALSKTSEKLIQHLSATKTNVFGDRSRVERVEKPKTIAAQSYSHISNFYAGKMKSSDGSSAEQSTILDKVHQLTEHVTICLSATITYLTEYGLEHVFDLTKYFQPFSARSYMLLNGNTLTSLEIYQNQTDNTSRGSLFWTVDRTKTRFGQRLLRKWIGRPLIHKASLEERIAAVEELKDGENTRPVDKLKYVLGKINTDLEKVLLRIYYKKCSRSEVLVALQILQNISGEYLNVKSASESGFQSCLLSGAISSIPRIYADVNAFLEKINAQAAREDDKYSFFREEHEAEDINDYKLSIASVEDDLNAHRKEAAAKIGTAQVNYVTVAGVEYLIEVKRKSPQDNRVPASWQQISATKAVMRFHTPEVKRMIQQRDQYKESLAAACDTSFKRFLEDISAKYQDLRDCVQALATLDALLSLATLASQPGYVKPTFTDDITLSITGGRHPMVEQLLLENYVPNDVHLSHDFTRGLLVTGPNMGGKSSYVRSVALIAIMGQIGSYVPAEEARLGMLDAVFTRMGAFDNMMKGESTFMVELNETSDILKSATPRSLIILDELGRGTSTFDGVAIAEAVLDYVIRDLQSLTLFITHYQHLAKLQSRFDNKELQNVHMRFEERDGGKEVVFLYEAAEGTSHRSYGLNVARLAKVPEKIIEVAEGKSRELEEVMAACKFGNLSRIVTKLISGGDEAVLDKLVEGIDQL</sequence>
<dbReference type="Gene3D" id="3.40.50.300">
    <property type="entry name" value="P-loop containing nucleotide triphosphate hydrolases"/>
    <property type="match status" value="1"/>
</dbReference>
<dbReference type="GO" id="GO:0140664">
    <property type="term" value="F:ATP-dependent DNA damage sensor activity"/>
    <property type="evidence" value="ECO:0007669"/>
    <property type="project" value="InterPro"/>
</dbReference>
<keyword evidence="7 10" id="KW-0234">DNA repair</keyword>
<evidence type="ECO:0000313" key="13">
    <source>
        <dbReference type="EMBL" id="KAF1971528.1"/>
    </source>
</evidence>
<dbReference type="Pfam" id="PF00488">
    <property type="entry name" value="MutS_V"/>
    <property type="match status" value="1"/>
</dbReference>
<dbReference type="Gene3D" id="3.30.420.110">
    <property type="entry name" value="MutS, connector domain"/>
    <property type="match status" value="1"/>
</dbReference>
<keyword evidence="14" id="KW-1185">Reference proteome</keyword>
<feature type="compositionally biased region" description="Low complexity" evidence="11">
    <location>
        <begin position="1"/>
        <end position="41"/>
    </location>
</feature>
<dbReference type="Pfam" id="PF01624">
    <property type="entry name" value="MutS_I"/>
    <property type="match status" value="1"/>
</dbReference>
<dbReference type="InterPro" id="IPR016151">
    <property type="entry name" value="DNA_mismatch_repair_MutS_N"/>
</dbReference>
<dbReference type="Pfam" id="PF05188">
    <property type="entry name" value="MutS_II"/>
    <property type="match status" value="1"/>
</dbReference>
<evidence type="ECO:0000256" key="3">
    <source>
        <dbReference type="ARBA" id="ARBA00022741"/>
    </source>
</evidence>
<keyword evidence="4 10" id="KW-0227">DNA damage</keyword>
<dbReference type="SUPFAM" id="SSF48334">
    <property type="entry name" value="DNA repair protein MutS, domain III"/>
    <property type="match status" value="1"/>
</dbReference>
<evidence type="ECO:0000259" key="12">
    <source>
        <dbReference type="PROSITE" id="PS00486"/>
    </source>
</evidence>
<organism evidence="13 14">
    <name type="scientific">Bimuria novae-zelandiae CBS 107.79</name>
    <dbReference type="NCBI Taxonomy" id="1447943"/>
    <lineage>
        <taxon>Eukaryota</taxon>
        <taxon>Fungi</taxon>
        <taxon>Dikarya</taxon>
        <taxon>Ascomycota</taxon>
        <taxon>Pezizomycotina</taxon>
        <taxon>Dothideomycetes</taxon>
        <taxon>Pleosporomycetidae</taxon>
        <taxon>Pleosporales</taxon>
        <taxon>Massarineae</taxon>
        <taxon>Didymosphaeriaceae</taxon>
        <taxon>Bimuria</taxon>
    </lineage>
</organism>
<evidence type="ECO:0000256" key="8">
    <source>
        <dbReference type="ARBA" id="ARBA00023242"/>
    </source>
</evidence>
<evidence type="ECO:0000256" key="4">
    <source>
        <dbReference type="ARBA" id="ARBA00022763"/>
    </source>
</evidence>
<dbReference type="GO" id="GO:0006312">
    <property type="term" value="P:mitotic recombination"/>
    <property type="evidence" value="ECO:0007669"/>
    <property type="project" value="TreeGrafter"/>
</dbReference>
<dbReference type="GO" id="GO:0006298">
    <property type="term" value="P:mismatch repair"/>
    <property type="evidence" value="ECO:0007669"/>
    <property type="project" value="InterPro"/>
</dbReference>
<dbReference type="SMART" id="SM00533">
    <property type="entry name" value="MUTSd"/>
    <property type="match status" value="1"/>
</dbReference>
<evidence type="ECO:0000256" key="1">
    <source>
        <dbReference type="ARBA" id="ARBA00004123"/>
    </source>
</evidence>
<dbReference type="GO" id="GO:0030983">
    <property type="term" value="F:mismatched DNA binding"/>
    <property type="evidence" value="ECO:0007669"/>
    <property type="project" value="UniProtKB-UniRule"/>
</dbReference>
<evidence type="ECO:0000256" key="5">
    <source>
        <dbReference type="ARBA" id="ARBA00022840"/>
    </source>
</evidence>
<evidence type="ECO:0000256" key="2">
    <source>
        <dbReference type="ARBA" id="ARBA00007094"/>
    </source>
</evidence>
<dbReference type="FunFam" id="1.10.1420.10:FF:000004">
    <property type="entry name" value="DNA mismatch repair protein Msh3"/>
    <property type="match status" value="1"/>
</dbReference>
<evidence type="ECO:0000256" key="11">
    <source>
        <dbReference type="SAM" id="MobiDB-lite"/>
    </source>
</evidence>
<name>A0A6A5V3V3_9PLEO</name>
<dbReference type="GO" id="GO:0005524">
    <property type="term" value="F:ATP binding"/>
    <property type="evidence" value="ECO:0007669"/>
    <property type="project" value="UniProtKB-UniRule"/>
</dbReference>
<dbReference type="AlphaFoldDB" id="A0A6A5V3V3"/>
<evidence type="ECO:0000256" key="6">
    <source>
        <dbReference type="ARBA" id="ARBA00023125"/>
    </source>
</evidence>
<dbReference type="EMBL" id="ML976693">
    <property type="protein sequence ID" value="KAF1971528.1"/>
    <property type="molecule type" value="Genomic_DNA"/>
</dbReference>
<feature type="compositionally biased region" description="Acidic residues" evidence="11">
    <location>
        <begin position="182"/>
        <end position="194"/>
    </location>
</feature>
<dbReference type="Pfam" id="PF05192">
    <property type="entry name" value="MutS_III"/>
    <property type="match status" value="1"/>
</dbReference>
<keyword evidence="6 10" id="KW-0238">DNA-binding</keyword>
<protein>
    <recommendedName>
        <fullName evidence="9">MutS protein homolog 3</fullName>
    </recommendedName>
</protein>
<comment type="function">
    <text evidence="10">Component of the post-replicative DNA mismatch repair system (MMR).</text>
</comment>
<evidence type="ECO:0000256" key="7">
    <source>
        <dbReference type="ARBA" id="ARBA00023204"/>
    </source>
</evidence>
<evidence type="ECO:0000256" key="9">
    <source>
        <dbReference type="ARBA" id="ARBA00029792"/>
    </source>
</evidence>
<dbReference type="PANTHER" id="PTHR11361:SF122">
    <property type="entry name" value="DNA MISMATCH REPAIR PROTEIN MSH3"/>
    <property type="match status" value="1"/>
</dbReference>
<dbReference type="InterPro" id="IPR007695">
    <property type="entry name" value="DNA_mismatch_repair_MutS-lik_N"/>
</dbReference>
<dbReference type="InterPro" id="IPR007696">
    <property type="entry name" value="DNA_mismatch_repair_MutS_core"/>
</dbReference>
<dbReference type="GO" id="GO:0005634">
    <property type="term" value="C:nucleus"/>
    <property type="evidence" value="ECO:0007669"/>
    <property type="project" value="UniProtKB-SubCell"/>
</dbReference>
<dbReference type="OrthoDB" id="121051at2759"/>
<gene>
    <name evidence="13" type="ORF">BU23DRAFT_510237</name>
</gene>
<comment type="subcellular location">
    <subcellularLocation>
        <location evidence="1">Nucleus</location>
    </subcellularLocation>
</comment>
<proteinExistence type="inferred from homology"/>
<keyword evidence="5" id="KW-0067">ATP-binding</keyword>
<dbReference type="InterPro" id="IPR036678">
    <property type="entry name" value="MutS_con_dom_sf"/>
</dbReference>
<feature type="region of interest" description="Disordered" evidence="11">
    <location>
        <begin position="1"/>
        <end position="214"/>
    </location>
</feature>
<keyword evidence="3 10" id="KW-0547">Nucleotide-binding</keyword>
<dbReference type="SUPFAM" id="SSF52540">
    <property type="entry name" value="P-loop containing nucleoside triphosphate hydrolases"/>
    <property type="match status" value="1"/>
</dbReference>
<feature type="compositionally biased region" description="Basic residues" evidence="11">
    <location>
        <begin position="148"/>
        <end position="159"/>
    </location>
</feature>
<keyword evidence="8" id="KW-0539">Nucleus</keyword>
<dbReference type="Proteomes" id="UP000800036">
    <property type="component" value="Unassembled WGS sequence"/>
</dbReference>
<dbReference type="FunFam" id="3.40.1170.10:FF:000006">
    <property type="entry name" value="DNA mismatch repair protein"/>
    <property type="match status" value="1"/>
</dbReference>
<dbReference type="NCBIfam" id="NF003810">
    <property type="entry name" value="PRK05399.1"/>
    <property type="match status" value="1"/>
</dbReference>
<dbReference type="InterPro" id="IPR036187">
    <property type="entry name" value="DNA_mismatch_repair_MutS_sf"/>
</dbReference>
<accession>A0A6A5V3V3</accession>
<comment type="similarity">
    <text evidence="2">Belongs to the DNA mismatch repair MutS family. MSH3 subfamily.</text>
</comment>
<dbReference type="PROSITE" id="PS00486">
    <property type="entry name" value="DNA_MISMATCH_REPAIR_2"/>
    <property type="match status" value="1"/>
</dbReference>
<dbReference type="PANTHER" id="PTHR11361">
    <property type="entry name" value="DNA MISMATCH REPAIR PROTEIN MUTS FAMILY MEMBER"/>
    <property type="match status" value="1"/>
</dbReference>
<dbReference type="InterPro" id="IPR000432">
    <property type="entry name" value="DNA_mismatch_repair_MutS_C"/>
</dbReference>
<feature type="domain" description="DNA mismatch repair proteins mutS family" evidence="12">
    <location>
        <begin position="967"/>
        <end position="983"/>
    </location>
</feature>
<dbReference type="InterPro" id="IPR045076">
    <property type="entry name" value="MutS"/>
</dbReference>
<dbReference type="Pfam" id="PF05190">
    <property type="entry name" value="MutS_IV"/>
    <property type="match status" value="1"/>
</dbReference>
<feature type="compositionally biased region" description="Polar residues" evidence="11">
    <location>
        <begin position="97"/>
        <end position="110"/>
    </location>
</feature>
<dbReference type="FunFam" id="3.30.420.110:FF:000008">
    <property type="entry name" value="DNA mismatch repair protein"/>
    <property type="match status" value="1"/>
</dbReference>
<evidence type="ECO:0000313" key="14">
    <source>
        <dbReference type="Proteomes" id="UP000800036"/>
    </source>
</evidence>
<dbReference type="Gene3D" id="1.10.1420.10">
    <property type="match status" value="2"/>
</dbReference>
<dbReference type="SUPFAM" id="SSF55271">
    <property type="entry name" value="DNA repair protein MutS, domain I"/>
    <property type="match status" value="1"/>
</dbReference>
<dbReference type="InterPro" id="IPR007860">
    <property type="entry name" value="DNA_mmatch_repair_MutS_con_dom"/>
</dbReference>
<dbReference type="SMART" id="SM00534">
    <property type="entry name" value="MUTSac"/>
    <property type="match status" value="1"/>
</dbReference>
<dbReference type="Gene3D" id="3.40.1170.10">
    <property type="entry name" value="DNA repair protein MutS, domain I"/>
    <property type="match status" value="1"/>
</dbReference>
<dbReference type="InterPro" id="IPR007861">
    <property type="entry name" value="DNA_mismatch_repair_MutS_clamp"/>
</dbReference>
<reference evidence="13" key="1">
    <citation type="journal article" date="2020" name="Stud. Mycol.">
        <title>101 Dothideomycetes genomes: a test case for predicting lifestyles and emergence of pathogens.</title>
        <authorList>
            <person name="Haridas S."/>
            <person name="Albert R."/>
            <person name="Binder M."/>
            <person name="Bloem J."/>
            <person name="Labutti K."/>
            <person name="Salamov A."/>
            <person name="Andreopoulos B."/>
            <person name="Baker S."/>
            <person name="Barry K."/>
            <person name="Bills G."/>
            <person name="Bluhm B."/>
            <person name="Cannon C."/>
            <person name="Castanera R."/>
            <person name="Culley D."/>
            <person name="Daum C."/>
            <person name="Ezra D."/>
            <person name="Gonzalez J."/>
            <person name="Henrissat B."/>
            <person name="Kuo A."/>
            <person name="Liang C."/>
            <person name="Lipzen A."/>
            <person name="Lutzoni F."/>
            <person name="Magnuson J."/>
            <person name="Mondo S."/>
            <person name="Nolan M."/>
            <person name="Ohm R."/>
            <person name="Pangilinan J."/>
            <person name="Park H.-J."/>
            <person name="Ramirez L."/>
            <person name="Alfaro M."/>
            <person name="Sun H."/>
            <person name="Tritt A."/>
            <person name="Yoshinaga Y."/>
            <person name="Zwiers L.-H."/>
            <person name="Turgeon B."/>
            <person name="Goodwin S."/>
            <person name="Spatafora J."/>
            <person name="Crous P."/>
            <person name="Grigoriev I."/>
        </authorList>
    </citation>
    <scope>NUCLEOTIDE SEQUENCE</scope>
    <source>
        <strain evidence="13">CBS 107.79</strain>
    </source>
</reference>
<dbReference type="InterPro" id="IPR027417">
    <property type="entry name" value="P-loop_NTPase"/>
</dbReference>